<dbReference type="Pfam" id="PF13860">
    <property type="entry name" value="FlgD_ig"/>
    <property type="match status" value="1"/>
</dbReference>
<dbReference type="OrthoDB" id="9785233at2"/>
<keyword evidence="8" id="KW-0282">Flagellum</keyword>
<evidence type="ECO:0000313" key="9">
    <source>
        <dbReference type="Proteomes" id="UP000008130"/>
    </source>
</evidence>
<comment type="function">
    <text evidence="4 5">Required for flagellar hook formation. May act as a scaffolding protein.</text>
</comment>
<feature type="domain" description="FlgD Tudor-like" evidence="7">
    <location>
        <begin position="84"/>
        <end position="214"/>
    </location>
</feature>
<dbReference type="InterPro" id="IPR025965">
    <property type="entry name" value="FlgD/Vpr_Ig-like"/>
</dbReference>
<dbReference type="AlphaFoldDB" id="F2IZL3"/>
<comment type="similarity">
    <text evidence="1 5">Belongs to the FlgD family.</text>
</comment>
<dbReference type="Gene3D" id="2.30.30.910">
    <property type="match status" value="1"/>
</dbReference>
<dbReference type="PATRIC" id="fig|991905.3.peg.1163"/>
<proteinExistence type="inferred from homology"/>
<dbReference type="Gene3D" id="2.60.40.4070">
    <property type="match status" value="1"/>
</dbReference>
<evidence type="ECO:0000259" key="7">
    <source>
        <dbReference type="Pfam" id="PF13861"/>
    </source>
</evidence>
<evidence type="ECO:0000256" key="1">
    <source>
        <dbReference type="ARBA" id="ARBA00010577"/>
    </source>
</evidence>
<dbReference type="RefSeq" id="WP_013651887.1">
    <property type="nucleotide sequence ID" value="NC_015259.1"/>
</dbReference>
<accession>F2IZL3</accession>
<dbReference type="Pfam" id="PF13861">
    <property type="entry name" value="FLgD_tudor"/>
    <property type="match status" value="1"/>
</dbReference>
<keyword evidence="9" id="KW-1185">Reference proteome</keyword>
<dbReference type="Pfam" id="PF03963">
    <property type="entry name" value="FlgD"/>
    <property type="match status" value="1"/>
</dbReference>
<organism evidence="8 9">
    <name type="scientific">Polymorphum gilvum (strain LMG 25793 / CGMCC 1.9160 / SL003B-26A1)</name>
    <dbReference type="NCBI Taxonomy" id="991905"/>
    <lineage>
        <taxon>Bacteria</taxon>
        <taxon>Pseudomonadati</taxon>
        <taxon>Pseudomonadota</taxon>
        <taxon>Alphaproteobacteria</taxon>
        <taxon>Rhodobacterales</taxon>
        <taxon>Paracoccaceae</taxon>
        <taxon>Polymorphum</taxon>
    </lineage>
</organism>
<dbReference type="STRING" id="991905.SL003B_1141"/>
<evidence type="ECO:0000256" key="4">
    <source>
        <dbReference type="ARBA" id="ARBA00024746"/>
    </source>
</evidence>
<dbReference type="InterPro" id="IPR025963">
    <property type="entry name" value="FLgD_Tudor"/>
</dbReference>
<sequence>MAEVGSTTSASATTSSSSKSRETLLGSYDLFLTLLTTQIKNQDPLDPLDTAQFTNQLVQYSSVEQSILTNTYLEQLMASVKSGQASGYVSYLGAEVTASGDTAMLESGSASWAYKVSEDATGFVKIRNSDGAVVYEGEVDLAAGSGTYTWDGKTSTGGTAADGAYTISFSVFDGAGKAETVTTKVSGIVDKVDISSGEAFLKIGAVRVPVSSVTSVARVG</sequence>
<dbReference type="HOGENOM" id="CLU_047535_0_1_5"/>
<evidence type="ECO:0000256" key="5">
    <source>
        <dbReference type="RuleBase" id="RU362076"/>
    </source>
</evidence>
<dbReference type="eggNOG" id="COG1843">
    <property type="taxonomic scope" value="Bacteria"/>
</dbReference>
<gene>
    <name evidence="8" type="ordered locus">SL003B_1141</name>
</gene>
<evidence type="ECO:0000313" key="8">
    <source>
        <dbReference type="EMBL" id="ADZ69570.1"/>
    </source>
</evidence>
<keyword evidence="8" id="KW-0966">Cell projection</keyword>
<dbReference type="Proteomes" id="UP000008130">
    <property type="component" value="Chromosome"/>
</dbReference>
<dbReference type="GO" id="GO:0044781">
    <property type="term" value="P:bacterial-type flagellum organization"/>
    <property type="evidence" value="ECO:0007669"/>
    <property type="project" value="UniProtKB-UniRule"/>
</dbReference>
<dbReference type="InterPro" id="IPR005648">
    <property type="entry name" value="FlgD"/>
</dbReference>
<dbReference type="EMBL" id="CP002568">
    <property type="protein sequence ID" value="ADZ69570.1"/>
    <property type="molecule type" value="Genomic_DNA"/>
</dbReference>
<dbReference type="KEGG" id="pgv:SL003B_1141"/>
<reference evidence="8 9" key="1">
    <citation type="journal article" date="2011" name="J. Bacteriol.">
        <title>Complete genome sequence of Polymorphum gilvum SL003B-26A1T, a crude oil-degrading bacterium from oil-polluted saline soil.</title>
        <authorList>
            <person name="Li S.G."/>
            <person name="Tang Y.Q."/>
            <person name="Nie Y."/>
            <person name="Cai M."/>
            <person name="Wu X.L."/>
        </authorList>
    </citation>
    <scope>NUCLEOTIDE SEQUENCE [LARGE SCALE GENOMIC DNA]</scope>
    <source>
        <strain evidence="9">LMG 25793 / CGMCC 1.9160 / SL003B-26A1</strain>
    </source>
</reference>
<evidence type="ECO:0000256" key="2">
    <source>
        <dbReference type="ARBA" id="ARBA00016013"/>
    </source>
</evidence>
<keyword evidence="8" id="KW-0969">Cilium</keyword>
<evidence type="ECO:0000259" key="6">
    <source>
        <dbReference type="Pfam" id="PF13860"/>
    </source>
</evidence>
<protein>
    <recommendedName>
        <fullName evidence="2 5">Basal-body rod modification protein FlgD</fullName>
    </recommendedName>
</protein>
<name>F2IZL3_POLGS</name>
<keyword evidence="3 5" id="KW-1005">Bacterial flagellum biogenesis</keyword>
<evidence type="ECO:0000256" key="3">
    <source>
        <dbReference type="ARBA" id="ARBA00022795"/>
    </source>
</evidence>
<feature type="domain" description="FlgD/Vpr Ig-like" evidence="6">
    <location>
        <begin position="107"/>
        <end position="170"/>
    </location>
</feature>